<feature type="compositionally biased region" description="Acidic residues" evidence="8">
    <location>
        <begin position="157"/>
        <end position="167"/>
    </location>
</feature>
<evidence type="ECO:0000313" key="10">
    <source>
        <dbReference type="EMBL" id="KAK2145435.1"/>
    </source>
</evidence>
<feature type="compositionally biased region" description="Basic and acidic residues" evidence="8">
    <location>
        <begin position="134"/>
        <end position="156"/>
    </location>
</feature>
<dbReference type="Gene3D" id="2.30.30.40">
    <property type="entry name" value="SH3 Domains"/>
    <property type="match status" value="1"/>
</dbReference>
<dbReference type="InterPro" id="IPR040847">
    <property type="entry name" value="SH3_15"/>
</dbReference>
<dbReference type="PANTHER" id="PTHR24202:SF4">
    <property type="entry name" value="E3 UBIQUITIN-PROTEIN LIGASE MIB2-RELATED"/>
    <property type="match status" value="1"/>
</dbReference>
<dbReference type="GO" id="GO:0005737">
    <property type="term" value="C:cytoplasm"/>
    <property type="evidence" value="ECO:0007669"/>
    <property type="project" value="TreeGrafter"/>
</dbReference>
<dbReference type="Pfam" id="PF06701">
    <property type="entry name" value="MIB_HERC2"/>
    <property type="match status" value="1"/>
</dbReference>
<gene>
    <name evidence="10" type="ORF">LSH36_682g01077</name>
</gene>
<evidence type="ECO:0000256" key="5">
    <source>
        <dbReference type="ARBA" id="ARBA00022771"/>
    </source>
</evidence>
<evidence type="ECO:0000313" key="11">
    <source>
        <dbReference type="Proteomes" id="UP001208570"/>
    </source>
</evidence>
<dbReference type="EMBL" id="JAODUP010000682">
    <property type="protein sequence ID" value="KAK2145435.1"/>
    <property type="molecule type" value="Genomic_DNA"/>
</dbReference>
<dbReference type="GO" id="GO:0016567">
    <property type="term" value="P:protein ubiquitination"/>
    <property type="evidence" value="ECO:0007669"/>
    <property type="project" value="InterPro"/>
</dbReference>
<organism evidence="10 11">
    <name type="scientific">Paralvinella palmiformis</name>
    <dbReference type="NCBI Taxonomy" id="53620"/>
    <lineage>
        <taxon>Eukaryota</taxon>
        <taxon>Metazoa</taxon>
        <taxon>Spiralia</taxon>
        <taxon>Lophotrochozoa</taxon>
        <taxon>Annelida</taxon>
        <taxon>Polychaeta</taxon>
        <taxon>Sedentaria</taxon>
        <taxon>Canalipalpata</taxon>
        <taxon>Terebellida</taxon>
        <taxon>Terebelliformia</taxon>
        <taxon>Alvinellidae</taxon>
        <taxon>Paralvinella</taxon>
    </lineage>
</organism>
<accession>A0AAD9MU24</accession>
<reference evidence="10" key="1">
    <citation type="journal article" date="2023" name="Mol. Biol. Evol.">
        <title>Third-Generation Sequencing Reveals the Adaptive Role of the Epigenome in Three Deep-Sea Polychaetes.</title>
        <authorList>
            <person name="Perez M."/>
            <person name="Aroh O."/>
            <person name="Sun Y."/>
            <person name="Lan Y."/>
            <person name="Juniper S.K."/>
            <person name="Young C.R."/>
            <person name="Angers B."/>
            <person name="Qian P.Y."/>
        </authorList>
    </citation>
    <scope>NUCLEOTIDE SEQUENCE</scope>
    <source>
        <strain evidence="10">P08H-3</strain>
    </source>
</reference>
<feature type="compositionally biased region" description="Acidic residues" evidence="8">
    <location>
        <begin position="909"/>
        <end position="922"/>
    </location>
</feature>
<dbReference type="SUPFAM" id="SSF159034">
    <property type="entry name" value="Mib/herc2 domain-like"/>
    <property type="match status" value="1"/>
</dbReference>
<evidence type="ECO:0000259" key="9">
    <source>
        <dbReference type="PROSITE" id="PS51416"/>
    </source>
</evidence>
<keyword evidence="4" id="KW-0677">Repeat</keyword>
<keyword evidence="5" id="KW-0863">Zinc-finger</keyword>
<dbReference type="GO" id="GO:0004842">
    <property type="term" value="F:ubiquitin-protein transferase activity"/>
    <property type="evidence" value="ECO:0007669"/>
    <property type="project" value="InterPro"/>
</dbReference>
<evidence type="ECO:0000256" key="2">
    <source>
        <dbReference type="ARBA" id="ARBA00022679"/>
    </source>
</evidence>
<feature type="region of interest" description="Disordered" evidence="8">
    <location>
        <begin position="894"/>
        <end position="922"/>
    </location>
</feature>
<keyword evidence="3" id="KW-0479">Metal-binding</keyword>
<sequence>MADGLRVVRGPDWQYADDDGGEGSVGTVQSYREKKDWVVVVWDTGRRGNYRGGKSGKHDLRVLDNGPTGEKLGEVTKVGYHRSGQPAIKIRWHNSCKTQGYALKGQSRIILKCIEPANGWHYFLEHLPLVETKSDRDDEDMSDGKSEKVQDSSDKDSSDEDDTLDSTDDEISRLFKPGFLVYVNCCSRDLKRYQRNHGGWNENMNEIFGAVGIIRSIFDKSTLTVFFGRNLWHISPKALKVIPDNVLAGGAEGKSDSPGMCVGATVRLSEDLKKVKDSLVDEDYWRDSITSIKGHFGMVIDCHEGDIFEVCFGDIVLKVYSTALEVYVIELPKPGFNDEEPVKEDIHNPEFRVGNIIRMIANLDQAKRLQVGHGGWVSDMKKLFNKNGLVEKVDADGDVYVCHGEKSFLWNPAALTLDENIMDKVEEVQRLTSFKNFNNQTFEIGSLVVLLSNEERVRTLQKGHGEWVSSMKKCLGHPGIVKEVTGRKVRVSFGEDSFWCNIMALIPLIEPEEDELLLPKPPDYLLPADPGLKQDAKPGDIVKLHDEVQTVKYNQHGHGGWNEKMKKVLGKLGIVAYVDADYDVHVCFGETDVVWCINRANISVLYIGGTLGGCQSPNIDYDTKPKRGSFVKLDSKQERVQNLQVDHGGWNNVMHGALGHVGIVCNTPRKNVIQVCFGIDTWHLNVASLTPWLIKGDTKVLYKSMTTGDLLDNIPSNIGTCQDVPRDPVAERTTDIPLSVTEKRASLSITMDDLQTKSKSLERVARTNAADDVIRILNQYGIRIEDALRQICLHFGESEALTSRVYSEPLLFVNINLNNPAESKRHPVKHSRREFSNLVLNADEESDDSSSDRCHNAQIRRTKVTGRKLDNVVNQQPEYGTGHVSDNIKDIDFEGTESERSNLDLQSDPLEDSEEYNADMSN</sequence>
<name>A0AAD9MU24_9ANNE</name>
<dbReference type="PROSITE" id="PS51416">
    <property type="entry name" value="MIB_HERC2"/>
    <property type="match status" value="1"/>
</dbReference>
<keyword evidence="2" id="KW-0808">Transferase</keyword>
<dbReference type="AlphaFoldDB" id="A0AAD9MU24"/>
<keyword evidence="6" id="KW-0833">Ubl conjugation pathway</keyword>
<evidence type="ECO:0000256" key="8">
    <source>
        <dbReference type="SAM" id="MobiDB-lite"/>
    </source>
</evidence>
<protein>
    <recommendedName>
        <fullName evidence="9">MIB/HERC2 domain-containing protein</fullName>
    </recommendedName>
</protein>
<dbReference type="PANTHER" id="PTHR24202">
    <property type="entry name" value="E3 UBIQUITIN-PROTEIN LIGASE MIB2"/>
    <property type="match status" value="1"/>
</dbReference>
<evidence type="ECO:0000256" key="4">
    <source>
        <dbReference type="ARBA" id="ARBA00022737"/>
    </source>
</evidence>
<keyword evidence="11" id="KW-1185">Reference proteome</keyword>
<keyword evidence="7" id="KW-0862">Zinc</keyword>
<evidence type="ECO:0000256" key="1">
    <source>
        <dbReference type="ARBA" id="ARBA00004906"/>
    </source>
</evidence>
<feature type="domain" description="MIB/HERC2" evidence="9">
    <location>
        <begin position="1"/>
        <end position="66"/>
    </location>
</feature>
<dbReference type="Proteomes" id="UP001208570">
    <property type="component" value="Unassembled WGS sequence"/>
</dbReference>
<dbReference type="InterPro" id="IPR010606">
    <property type="entry name" value="Mib_Herc2"/>
</dbReference>
<evidence type="ECO:0000256" key="7">
    <source>
        <dbReference type="ARBA" id="ARBA00022833"/>
    </source>
</evidence>
<evidence type="ECO:0000256" key="6">
    <source>
        <dbReference type="ARBA" id="ARBA00022786"/>
    </source>
</evidence>
<dbReference type="InterPro" id="IPR037252">
    <property type="entry name" value="Mib_Herc2_sf"/>
</dbReference>
<dbReference type="Pfam" id="PF18346">
    <property type="entry name" value="SH3_15"/>
    <property type="match status" value="5"/>
</dbReference>
<comment type="caution">
    <text evidence="10">The sequence shown here is derived from an EMBL/GenBank/DDBJ whole genome shotgun (WGS) entry which is preliminary data.</text>
</comment>
<proteinExistence type="predicted"/>
<evidence type="ECO:0000256" key="3">
    <source>
        <dbReference type="ARBA" id="ARBA00022723"/>
    </source>
</evidence>
<dbReference type="GO" id="GO:0008270">
    <property type="term" value="F:zinc ion binding"/>
    <property type="evidence" value="ECO:0007669"/>
    <property type="project" value="UniProtKB-KW"/>
</dbReference>
<feature type="region of interest" description="Disordered" evidence="8">
    <location>
        <begin position="134"/>
        <end position="167"/>
    </location>
</feature>
<comment type="pathway">
    <text evidence="1">Protein modification; protein ubiquitination.</text>
</comment>